<name>A0ABW2FF70_9BACL</name>
<evidence type="ECO:0000256" key="7">
    <source>
        <dbReference type="ARBA" id="ARBA00023136"/>
    </source>
</evidence>
<dbReference type="Pfam" id="PF03845">
    <property type="entry name" value="Spore_permease"/>
    <property type="match status" value="1"/>
</dbReference>
<dbReference type="RefSeq" id="WP_378052959.1">
    <property type="nucleotide sequence ID" value="NZ_JBHMDN010000069.1"/>
</dbReference>
<keyword evidence="6 8" id="KW-1133">Transmembrane helix</keyword>
<keyword evidence="10" id="KW-1185">Reference proteome</keyword>
<dbReference type="PANTHER" id="PTHR34975">
    <property type="entry name" value="SPORE GERMINATION PROTEIN A2"/>
    <property type="match status" value="1"/>
</dbReference>
<evidence type="ECO:0000256" key="8">
    <source>
        <dbReference type="SAM" id="Phobius"/>
    </source>
</evidence>
<evidence type="ECO:0000313" key="9">
    <source>
        <dbReference type="EMBL" id="MFC7150570.1"/>
    </source>
</evidence>
<gene>
    <name evidence="9" type="ORF">ACFQMJ_18720</name>
</gene>
<feature type="transmembrane region" description="Helical" evidence="8">
    <location>
        <begin position="216"/>
        <end position="240"/>
    </location>
</feature>
<feature type="transmembrane region" description="Helical" evidence="8">
    <location>
        <begin position="141"/>
        <end position="163"/>
    </location>
</feature>
<comment type="subcellular location">
    <subcellularLocation>
        <location evidence="1">Membrane</location>
        <topology evidence="1">Multi-pass membrane protein</topology>
    </subcellularLocation>
</comment>
<organism evidence="9 10">
    <name type="scientific">Cohnella cellulosilytica</name>
    <dbReference type="NCBI Taxonomy" id="986710"/>
    <lineage>
        <taxon>Bacteria</taxon>
        <taxon>Bacillati</taxon>
        <taxon>Bacillota</taxon>
        <taxon>Bacilli</taxon>
        <taxon>Bacillales</taxon>
        <taxon>Paenibacillaceae</taxon>
        <taxon>Cohnella</taxon>
    </lineage>
</organism>
<keyword evidence="3" id="KW-0813">Transport</keyword>
<proteinExistence type="inferred from homology"/>
<dbReference type="NCBIfam" id="TIGR00912">
    <property type="entry name" value="2A0309"/>
    <property type="match status" value="1"/>
</dbReference>
<feature type="transmembrane region" description="Helical" evidence="8">
    <location>
        <begin position="307"/>
        <end position="324"/>
    </location>
</feature>
<evidence type="ECO:0000256" key="2">
    <source>
        <dbReference type="ARBA" id="ARBA00007998"/>
    </source>
</evidence>
<feature type="transmembrane region" description="Helical" evidence="8">
    <location>
        <begin position="336"/>
        <end position="356"/>
    </location>
</feature>
<dbReference type="PANTHER" id="PTHR34975:SF2">
    <property type="entry name" value="SPORE GERMINATION PROTEIN A2"/>
    <property type="match status" value="1"/>
</dbReference>
<reference evidence="10" key="1">
    <citation type="journal article" date="2019" name="Int. J. Syst. Evol. Microbiol.">
        <title>The Global Catalogue of Microorganisms (GCM) 10K type strain sequencing project: providing services to taxonomists for standard genome sequencing and annotation.</title>
        <authorList>
            <consortium name="The Broad Institute Genomics Platform"/>
            <consortium name="The Broad Institute Genome Sequencing Center for Infectious Disease"/>
            <person name="Wu L."/>
            <person name="Ma J."/>
        </authorList>
    </citation>
    <scope>NUCLEOTIDE SEQUENCE [LARGE SCALE GENOMIC DNA]</scope>
    <source>
        <strain evidence="10">KCTC 12907</strain>
    </source>
</reference>
<keyword evidence="4" id="KW-0309">Germination</keyword>
<sequence length="370" mass="39650">MPINAEKIGSIQAAVLIAMAITPTAVIVIPTVSIGASGQDAWLSVLAAWPLGVGFALLYGSLSRMNPGVSFFSWLDSRLGRAISVAAGLLLAQYYLSVASVTIRELVNFLSNELLQKTPVAVLSVVPILIAVYAASGGIEVIARVSVLVCAGMIVFLALGIGLELNQMQSEFLFPIGDAPLPRLIEGGLPSVGWLSEASLLFILAPYLSKPRRSTAIAIGGVSLATFLLLTVVLVVLLQFGPELPGIMAYPMFGAAEIIKYGSFVERVDLVFICVWVATVYVKLCIFVFGTIHCFTHSLRIKAEKPFLWTISLLIFLHSLFSWSDEATFLHYQKSVSTAFLIACNVIVPALLWLGLKIKRPPAASAGESP</sequence>
<comment type="similarity">
    <text evidence="2">Belongs to the amino acid-polyamine-organocation (APC) superfamily. Spore germination protein (SGP) (TC 2.A.3.9) family.</text>
</comment>
<feature type="transmembrane region" description="Helical" evidence="8">
    <location>
        <begin position="82"/>
        <end position="103"/>
    </location>
</feature>
<feature type="transmembrane region" description="Helical" evidence="8">
    <location>
        <begin position="270"/>
        <end position="295"/>
    </location>
</feature>
<dbReference type="Proteomes" id="UP001596378">
    <property type="component" value="Unassembled WGS sequence"/>
</dbReference>
<keyword evidence="5 8" id="KW-0812">Transmembrane</keyword>
<feature type="transmembrane region" description="Helical" evidence="8">
    <location>
        <begin position="191"/>
        <end position="209"/>
    </location>
</feature>
<evidence type="ECO:0000256" key="3">
    <source>
        <dbReference type="ARBA" id="ARBA00022448"/>
    </source>
</evidence>
<evidence type="ECO:0000256" key="4">
    <source>
        <dbReference type="ARBA" id="ARBA00022544"/>
    </source>
</evidence>
<evidence type="ECO:0000256" key="1">
    <source>
        <dbReference type="ARBA" id="ARBA00004141"/>
    </source>
</evidence>
<feature type="transmembrane region" description="Helical" evidence="8">
    <location>
        <begin position="12"/>
        <end position="35"/>
    </location>
</feature>
<dbReference type="InterPro" id="IPR004761">
    <property type="entry name" value="Spore_GerAB"/>
</dbReference>
<feature type="transmembrane region" description="Helical" evidence="8">
    <location>
        <begin position="115"/>
        <end position="134"/>
    </location>
</feature>
<comment type="caution">
    <text evidence="9">The sequence shown here is derived from an EMBL/GenBank/DDBJ whole genome shotgun (WGS) entry which is preliminary data.</text>
</comment>
<feature type="transmembrane region" description="Helical" evidence="8">
    <location>
        <begin position="41"/>
        <end position="62"/>
    </location>
</feature>
<dbReference type="EMBL" id="JBHTAI010000011">
    <property type="protein sequence ID" value="MFC7150570.1"/>
    <property type="molecule type" value="Genomic_DNA"/>
</dbReference>
<keyword evidence="7 8" id="KW-0472">Membrane</keyword>
<evidence type="ECO:0000313" key="10">
    <source>
        <dbReference type="Proteomes" id="UP001596378"/>
    </source>
</evidence>
<evidence type="ECO:0000256" key="6">
    <source>
        <dbReference type="ARBA" id="ARBA00022989"/>
    </source>
</evidence>
<accession>A0ABW2FF70</accession>
<protein>
    <submittedName>
        <fullName evidence="9">Endospore germination permease</fullName>
    </submittedName>
</protein>
<evidence type="ECO:0000256" key="5">
    <source>
        <dbReference type="ARBA" id="ARBA00022692"/>
    </source>
</evidence>